<evidence type="ECO:0000256" key="5">
    <source>
        <dbReference type="ARBA" id="ARBA00022692"/>
    </source>
</evidence>
<dbReference type="InterPro" id="IPR039135">
    <property type="entry name" value="NAT9-like"/>
</dbReference>
<comment type="similarity">
    <text evidence="2">Belongs to the peroxisomal membrane protein PXMP2/4 family.</text>
</comment>
<keyword evidence="6 9" id="KW-1133">Transmembrane helix</keyword>
<dbReference type="EMBL" id="WNWW01000932">
    <property type="protein sequence ID" value="KAF3420586.1"/>
    <property type="molecule type" value="Genomic_DNA"/>
</dbReference>
<dbReference type="Pfam" id="PF13302">
    <property type="entry name" value="Acetyltransf_3"/>
    <property type="match status" value="1"/>
</dbReference>
<evidence type="ECO:0000256" key="1">
    <source>
        <dbReference type="ARBA" id="ARBA00004141"/>
    </source>
</evidence>
<name>A0A833RMM5_9HYME</name>
<accession>A0A833RMM5</accession>
<dbReference type="InterPro" id="IPR007248">
    <property type="entry name" value="Mpv17_PMP22"/>
</dbReference>
<feature type="transmembrane region" description="Helical" evidence="9">
    <location>
        <begin position="368"/>
        <end position="388"/>
    </location>
</feature>
<evidence type="ECO:0000256" key="7">
    <source>
        <dbReference type="ARBA" id="ARBA00023136"/>
    </source>
</evidence>
<keyword evidence="7 9" id="KW-0472">Membrane</keyword>
<comment type="similarity">
    <text evidence="3">Belongs to the acetyltransferase family. GNAT subfamily.</text>
</comment>
<feature type="transmembrane region" description="Helical" evidence="9">
    <location>
        <begin position="282"/>
        <end position="301"/>
    </location>
</feature>
<evidence type="ECO:0000313" key="12">
    <source>
        <dbReference type="Proteomes" id="UP000655588"/>
    </source>
</evidence>
<evidence type="ECO:0000256" key="3">
    <source>
        <dbReference type="ARBA" id="ARBA00009342"/>
    </source>
</evidence>
<dbReference type="GO" id="GO:0008080">
    <property type="term" value="F:N-acetyltransferase activity"/>
    <property type="evidence" value="ECO:0007669"/>
    <property type="project" value="InterPro"/>
</dbReference>
<dbReference type="GO" id="GO:0016020">
    <property type="term" value="C:membrane"/>
    <property type="evidence" value="ECO:0007669"/>
    <property type="project" value="UniProtKB-SubCell"/>
</dbReference>
<keyword evidence="8" id="KW-0012">Acyltransferase</keyword>
<sequence length="403" mass="47419">MKSEELRYFTGSEILTLAEEFQMQKRWHQDQDKCTFIILDKSIFTQTKNEIEAMIGDTNLFFNESDQPNIAEVEIMIADVTYRRRKRGWEAIILMLLYGINKLNITKYIAKIKFDNEKSINMFEKLKFQKVIQKLKSSAQKRPLLFNSVIYGSFYTGAEFAQQTYSKIFKVYDCHDQNFAEKLETLLEISRNQSKINGEETDTSKTEKPLFVWIKKFDQMLGLLNENDWTQSRSYNWPQLKRYAIYGCFIAGPVLHGWYKWLDMFYKGKTVKIVVTKLLVDQFILTPPLITLFFISLYLIFLCITYMYIYNTAIYFVTIFVNVLGMSLMEGKSNAFDECKAKFLQTFKTSCMYWLPVQFLNFLLVPPVLRVTFVSIAAFCWANILCYLKSTPVSTCCDNQIKY</sequence>
<reference evidence="11" key="1">
    <citation type="submission" date="2019-11" db="EMBL/GenBank/DDBJ databases">
        <title>The nuclear and mitochondrial genomes of Frieseomelitta varia - a highly eusocial stingless bee (Meliponini) with a permanently sterile worker caste.</title>
        <authorList>
            <person name="Freitas F.C.P."/>
            <person name="Lourenco A.P."/>
            <person name="Nunes F.M.F."/>
            <person name="Paschoal A.R."/>
            <person name="Abreu F.C.P."/>
            <person name="Barbin F.O."/>
            <person name="Bataglia L."/>
            <person name="Cardoso-Junior C.A.M."/>
            <person name="Cervoni M.S."/>
            <person name="Silva S.R."/>
            <person name="Dalarmi F."/>
            <person name="Del Lama M.A."/>
            <person name="Depintor T.S."/>
            <person name="Ferreira K.M."/>
            <person name="Goria P.S."/>
            <person name="Jaskot M.C."/>
            <person name="Lago D.C."/>
            <person name="Luna-Lucena D."/>
            <person name="Moda L.M."/>
            <person name="Nascimento L."/>
            <person name="Pedrino M."/>
            <person name="Rabico F.O."/>
            <person name="Sanches F.C."/>
            <person name="Santos D.E."/>
            <person name="Santos C.G."/>
            <person name="Vieira J."/>
            <person name="Lopes T.F."/>
            <person name="Barchuk A.R."/>
            <person name="Hartfelder K."/>
            <person name="Simoes Z.L.P."/>
            <person name="Bitondi M.M.G."/>
            <person name="Pinheiro D.G."/>
        </authorList>
    </citation>
    <scope>NUCLEOTIDE SEQUENCE</scope>
    <source>
        <strain evidence="11">USP_RPSP 00005682</strain>
        <tissue evidence="11">Whole individual</tissue>
    </source>
</reference>
<evidence type="ECO:0000256" key="8">
    <source>
        <dbReference type="ARBA" id="ARBA00023315"/>
    </source>
</evidence>
<keyword evidence="12" id="KW-1185">Reference proteome</keyword>
<dbReference type="InterPro" id="IPR000182">
    <property type="entry name" value="GNAT_dom"/>
</dbReference>
<feature type="domain" description="N-acetyltransferase" evidence="10">
    <location>
        <begin position="15"/>
        <end position="129"/>
    </location>
</feature>
<comment type="subcellular location">
    <subcellularLocation>
        <location evidence="1">Membrane</location>
        <topology evidence="1">Multi-pass membrane protein</topology>
    </subcellularLocation>
</comment>
<evidence type="ECO:0000256" key="4">
    <source>
        <dbReference type="ARBA" id="ARBA00022679"/>
    </source>
</evidence>
<evidence type="ECO:0000256" key="6">
    <source>
        <dbReference type="ARBA" id="ARBA00022989"/>
    </source>
</evidence>
<organism evidence="11 12">
    <name type="scientific">Frieseomelitta varia</name>
    <dbReference type="NCBI Taxonomy" id="561572"/>
    <lineage>
        <taxon>Eukaryota</taxon>
        <taxon>Metazoa</taxon>
        <taxon>Ecdysozoa</taxon>
        <taxon>Arthropoda</taxon>
        <taxon>Hexapoda</taxon>
        <taxon>Insecta</taxon>
        <taxon>Pterygota</taxon>
        <taxon>Neoptera</taxon>
        <taxon>Endopterygota</taxon>
        <taxon>Hymenoptera</taxon>
        <taxon>Apocrita</taxon>
        <taxon>Aculeata</taxon>
        <taxon>Apoidea</taxon>
        <taxon>Anthophila</taxon>
        <taxon>Apidae</taxon>
        <taxon>Frieseomelitta</taxon>
    </lineage>
</organism>
<proteinExistence type="inferred from homology"/>
<dbReference type="SUPFAM" id="SSF55729">
    <property type="entry name" value="Acyl-CoA N-acyltransferases (Nat)"/>
    <property type="match status" value="1"/>
</dbReference>
<dbReference type="InterPro" id="IPR016181">
    <property type="entry name" value="Acyl_CoA_acyltransferase"/>
</dbReference>
<keyword evidence="5 9" id="KW-0812">Transmembrane</keyword>
<dbReference type="Proteomes" id="UP000655588">
    <property type="component" value="Unassembled WGS sequence"/>
</dbReference>
<dbReference type="PANTHER" id="PTHR13256">
    <property type="entry name" value="N-ACETYLTRANSFERASE 9"/>
    <property type="match status" value="1"/>
</dbReference>
<comment type="caution">
    <text evidence="11">The sequence shown here is derived from an EMBL/GenBank/DDBJ whole genome shotgun (WGS) entry which is preliminary data.</text>
</comment>
<evidence type="ECO:0000256" key="2">
    <source>
        <dbReference type="ARBA" id="ARBA00006824"/>
    </source>
</evidence>
<feature type="transmembrane region" description="Helical" evidence="9">
    <location>
        <begin position="243"/>
        <end position="262"/>
    </location>
</feature>
<dbReference type="Pfam" id="PF04117">
    <property type="entry name" value="Mpv17_PMP22"/>
    <property type="match status" value="1"/>
</dbReference>
<evidence type="ECO:0000259" key="10">
    <source>
        <dbReference type="Pfam" id="PF13302"/>
    </source>
</evidence>
<dbReference type="PANTHER" id="PTHR13256:SF16">
    <property type="entry name" value="ALPHA_BETA-TUBULIN-N-ACETYLTRANSFERASE 9"/>
    <property type="match status" value="1"/>
</dbReference>
<dbReference type="AlphaFoldDB" id="A0A833RMM5"/>
<protein>
    <recommendedName>
        <fullName evidence="10">N-acetyltransferase domain-containing protein</fullName>
    </recommendedName>
</protein>
<gene>
    <name evidence="11" type="ORF">E2986_11231</name>
</gene>
<feature type="transmembrane region" description="Helical" evidence="9">
    <location>
        <begin position="308"/>
        <end position="328"/>
    </location>
</feature>
<evidence type="ECO:0000256" key="9">
    <source>
        <dbReference type="SAM" id="Phobius"/>
    </source>
</evidence>
<evidence type="ECO:0000313" key="11">
    <source>
        <dbReference type="EMBL" id="KAF3420586.1"/>
    </source>
</evidence>
<keyword evidence="4" id="KW-0808">Transferase</keyword>
<dbReference type="Gene3D" id="3.40.630.30">
    <property type="match status" value="1"/>
</dbReference>